<keyword evidence="4" id="KW-0804">Transcription</keyword>
<evidence type="ECO:0000259" key="6">
    <source>
        <dbReference type="Pfam" id="PF08281"/>
    </source>
</evidence>
<keyword evidence="8" id="KW-1185">Reference proteome</keyword>
<dbReference type="RefSeq" id="WP_097079182.1">
    <property type="nucleotide sequence ID" value="NZ_BAABHT010000009.1"/>
</dbReference>
<dbReference type="PANTHER" id="PTHR43133:SF63">
    <property type="entry name" value="RNA POLYMERASE SIGMA FACTOR FECI-RELATED"/>
    <property type="match status" value="1"/>
</dbReference>
<name>A0A240E8A6_9GAMM</name>
<dbReference type="InterPro" id="IPR013324">
    <property type="entry name" value="RNA_pol_sigma_r3/r4-like"/>
</dbReference>
<dbReference type="Gene3D" id="1.10.10.10">
    <property type="entry name" value="Winged helix-like DNA-binding domain superfamily/Winged helix DNA-binding domain"/>
    <property type="match status" value="1"/>
</dbReference>
<dbReference type="NCBIfam" id="TIGR02937">
    <property type="entry name" value="sigma70-ECF"/>
    <property type="match status" value="1"/>
</dbReference>
<protein>
    <submittedName>
        <fullName evidence="7">RNA polymerase sigma-70 factor, ECF subfamily</fullName>
    </submittedName>
</protein>
<feature type="domain" description="RNA polymerase sigma-70 region 2" evidence="5">
    <location>
        <begin position="11"/>
        <end position="74"/>
    </location>
</feature>
<dbReference type="Gene3D" id="1.10.1740.10">
    <property type="match status" value="1"/>
</dbReference>
<dbReference type="AlphaFoldDB" id="A0A240E8A6"/>
<dbReference type="InterPro" id="IPR036388">
    <property type="entry name" value="WH-like_DNA-bd_sf"/>
</dbReference>
<organism evidence="7 8">
    <name type="scientific">Acinetobacter puyangensis</name>
    <dbReference type="NCBI Taxonomy" id="1096779"/>
    <lineage>
        <taxon>Bacteria</taxon>
        <taxon>Pseudomonadati</taxon>
        <taxon>Pseudomonadota</taxon>
        <taxon>Gammaproteobacteria</taxon>
        <taxon>Moraxellales</taxon>
        <taxon>Moraxellaceae</taxon>
        <taxon>Acinetobacter</taxon>
    </lineage>
</organism>
<dbReference type="InterPro" id="IPR039425">
    <property type="entry name" value="RNA_pol_sigma-70-like"/>
</dbReference>
<comment type="similarity">
    <text evidence="1">Belongs to the sigma-70 factor family. ECF subfamily.</text>
</comment>
<dbReference type="OrthoDB" id="9797134at2"/>
<dbReference type="GO" id="GO:0003677">
    <property type="term" value="F:DNA binding"/>
    <property type="evidence" value="ECO:0007669"/>
    <property type="project" value="InterPro"/>
</dbReference>
<keyword evidence="2" id="KW-0805">Transcription regulation</keyword>
<evidence type="ECO:0000259" key="5">
    <source>
        <dbReference type="Pfam" id="PF04542"/>
    </source>
</evidence>
<feature type="domain" description="RNA polymerase sigma factor 70 region 4 type 2" evidence="6">
    <location>
        <begin position="111"/>
        <end position="161"/>
    </location>
</feature>
<reference evidence="8" key="1">
    <citation type="submission" date="2016-09" db="EMBL/GenBank/DDBJ databases">
        <authorList>
            <person name="Varghese N."/>
            <person name="Submissions S."/>
        </authorList>
    </citation>
    <scope>NUCLEOTIDE SEQUENCE [LARGE SCALE GENOMIC DNA]</scope>
    <source>
        <strain evidence="8">ANC 4466</strain>
    </source>
</reference>
<dbReference type="PANTHER" id="PTHR43133">
    <property type="entry name" value="RNA POLYMERASE ECF-TYPE SIGMA FACTO"/>
    <property type="match status" value="1"/>
</dbReference>
<dbReference type="InterPro" id="IPR013249">
    <property type="entry name" value="RNA_pol_sigma70_r4_t2"/>
</dbReference>
<dbReference type="Pfam" id="PF04542">
    <property type="entry name" value="Sigma70_r2"/>
    <property type="match status" value="1"/>
</dbReference>
<evidence type="ECO:0000256" key="2">
    <source>
        <dbReference type="ARBA" id="ARBA00023015"/>
    </source>
</evidence>
<sequence>MSHSPATELVQYYDELVNYISRVFGNRQIANEIVQETYLRVLQKPEKFSQLENPIAFLKIASCNIGRDYLRKNQLEISYVEQEIIAHEVFSEFNSLFTQQELVVAKKQYSQIILQKIQRLPPTCQDVFLLIQFYGMSQVEVAEQLGISRMMVIKHLTRALQSFLPVFIEIKDE</sequence>
<dbReference type="GO" id="GO:0016987">
    <property type="term" value="F:sigma factor activity"/>
    <property type="evidence" value="ECO:0007669"/>
    <property type="project" value="UniProtKB-KW"/>
</dbReference>
<gene>
    <name evidence="7" type="ORF">SAMN05421731_104344</name>
</gene>
<keyword evidence="3" id="KW-0731">Sigma factor</keyword>
<proteinExistence type="inferred from homology"/>
<dbReference type="EMBL" id="OANT01000004">
    <property type="protein sequence ID" value="SNX44978.1"/>
    <property type="molecule type" value="Genomic_DNA"/>
</dbReference>
<dbReference type="Pfam" id="PF08281">
    <property type="entry name" value="Sigma70_r4_2"/>
    <property type="match status" value="1"/>
</dbReference>
<dbReference type="Proteomes" id="UP000219042">
    <property type="component" value="Unassembled WGS sequence"/>
</dbReference>
<dbReference type="SUPFAM" id="SSF88946">
    <property type="entry name" value="Sigma2 domain of RNA polymerase sigma factors"/>
    <property type="match status" value="1"/>
</dbReference>
<dbReference type="InterPro" id="IPR007627">
    <property type="entry name" value="RNA_pol_sigma70_r2"/>
</dbReference>
<evidence type="ECO:0000256" key="3">
    <source>
        <dbReference type="ARBA" id="ARBA00023082"/>
    </source>
</evidence>
<evidence type="ECO:0000313" key="8">
    <source>
        <dbReference type="Proteomes" id="UP000219042"/>
    </source>
</evidence>
<dbReference type="GO" id="GO:0006352">
    <property type="term" value="P:DNA-templated transcription initiation"/>
    <property type="evidence" value="ECO:0007669"/>
    <property type="project" value="InterPro"/>
</dbReference>
<dbReference type="SUPFAM" id="SSF88659">
    <property type="entry name" value="Sigma3 and sigma4 domains of RNA polymerase sigma factors"/>
    <property type="match status" value="1"/>
</dbReference>
<evidence type="ECO:0000256" key="1">
    <source>
        <dbReference type="ARBA" id="ARBA00010641"/>
    </source>
</evidence>
<evidence type="ECO:0000313" key="7">
    <source>
        <dbReference type="EMBL" id="SNX44978.1"/>
    </source>
</evidence>
<dbReference type="InterPro" id="IPR013325">
    <property type="entry name" value="RNA_pol_sigma_r2"/>
</dbReference>
<accession>A0A240E8A6</accession>
<dbReference type="InterPro" id="IPR014284">
    <property type="entry name" value="RNA_pol_sigma-70_dom"/>
</dbReference>
<evidence type="ECO:0000256" key="4">
    <source>
        <dbReference type="ARBA" id="ARBA00023163"/>
    </source>
</evidence>